<name>A0A1G7U8K4_9PROT</name>
<proteinExistence type="predicted"/>
<dbReference type="InterPro" id="IPR029024">
    <property type="entry name" value="TerB-like"/>
</dbReference>
<dbReference type="Gene3D" id="1.10.3680.10">
    <property type="entry name" value="TerB-like"/>
    <property type="match status" value="1"/>
</dbReference>
<sequence length="134" mass="14955">MHPHHLALIYTMVLMSAADSEMSDAELATLGKIVRTWPVFRDFDREHLTEAAQDCAGLLQAEEGLETTVQRIDQDLPERLHETAYALACEIAAADGSAGLEEMRLLEILRDRLRIPRLSAAAIEHATRVRHLTA</sequence>
<dbReference type="RefSeq" id="WP_090021561.1">
    <property type="nucleotide sequence ID" value="NZ_FNCE01000013.1"/>
</dbReference>
<evidence type="ECO:0000259" key="1">
    <source>
        <dbReference type="Pfam" id="PF05099"/>
    </source>
</evidence>
<dbReference type="Pfam" id="PF05099">
    <property type="entry name" value="TerB"/>
    <property type="match status" value="1"/>
</dbReference>
<dbReference type="AlphaFoldDB" id="A0A1G7U8K4"/>
<dbReference type="Proteomes" id="UP000199415">
    <property type="component" value="Unassembled WGS sequence"/>
</dbReference>
<reference evidence="2 3" key="1">
    <citation type="submission" date="2016-10" db="EMBL/GenBank/DDBJ databases">
        <authorList>
            <person name="de Groot N.N."/>
        </authorList>
    </citation>
    <scope>NUCLEOTIDE SEQUENCE [LARGE SCALE GENOMIC DNA]</scope>
    <source>
        <strain evidence="2 3">DSM 25584</strain>
    </source>
</reference>
<dbReference type="CDD" id="cd07176">
    <property type="entry name" value="terB"/>
    <property type="match status" value="1"/>
</dbReference>
<keyword evidence="3" id="KW-1185">Reference proteome</keyword>
<evidence type="ECO:0000313" key="3">
    <source>
        <dbReference type="Proteomes" id="UP000199415"/>
    </source>
</evidence>
<dbReference type="InterPro" id="IPR007791">
    <property type="entry name" value="DjlA_N"/>
</dbReference>
<accession>A0A1G7U8K4</accession>
<feature type="domain" description="Co-chaperone DjlA N-terminal" evidence="1">
    <location>
        <begin position="5"/>
        <end position="121"/>
    </location>
</feature>
<protein>
    <submittedName>
        <fullName evidence="2">Tellurite resistance protein TerB</fullName>
    </submittedName>
</protein>
<gene>
    <name evidence="2" type="ORF">SAMN05216241_1131</name>
</gene>
<dbReference type="EMBL" id="FNCE01000013">
    <property type="protein sequence ID" value="SDG43945.1"/>
    <property type="molecule type" value="Genomic_DNA"/>
</dbReference>
<evidence type="ECO:0000313" key="2">
    <source>
        <dbReference type="EMBL" id="SDG43945.1"/>
    </source>
</evidence>
<dbReference type="SUPFAM" id="SSF158682">
    <property type="entry name" value="TerB-like"/>
    <property type="match status" value="1"/>
</dbReference>
<organism evidence="2 3">
    <name type="scientific">Limimonas halophila</name>
    <dbReference type="NCBI Taxonomy" id="1082479"/>
    <lineage>
        <taxon>Bacteria</taxon>
        <taxon>Pseudomonadati</taxon>
        <taxon>Pseudomonadota</taxon>
        <taxon>Alphaproteobacteria</taxon>
        <taxon>Rhodospirillales</taxon>
        <taxon>Rhodovibrionaceae</taxon>
        <taxon>Limimonas</taxon>
    </lineage>
</organism>
<dbReference type="STRING" id="1082479.SAMN05216241_1131"/>
<dbReference type="OrthoDB" id="8448017at2"/>